<evidence type="ECO:0000313" key="2">
    <source>
        <dbReference type="Proteomes" id="UP000693996"/>
    </source>
</evidence>
<dbReference type="AlphaFoldDB" id="A0A916NEC1"/>
<protein>
    <submittedName>
        <fullName evidence="1">Uncharacterized protein</fullName>
    </submittedName>
</protein>
<reference evidence="1" key="1">
    <citation type="submission" date="2021-06" db="EMBL/GenBank/DDBJ databases">
        <authorList>
            <person name="Szabo G."/>
        </authorList>
    </citation>
    <scope>NUCLEOTIDE SEQUENCE</scope>
    <source>
        <strain evidence="1">MYVALT</strain>
    </source>
</reference>
<dbReference type="EMBL" id="OU343031">
    <property type="protein sequence ID" value="CAG7596553.1"/>
    <property type="molecule type" value="Genomic_DNA"/>
</dbReference>
<gene>
    <name evidence="1" type="ORF">MYVALT_G_01060</name>
</gene>
<evidence type="ECO:0000313" key="1">
    <source>
        <dbReference type="EMBL" id="CAG7596553.1"/>
    </source>
</evidence>
<proteinExistence type="predicted"/>
<organism evidence="1 2">
    <name type="scientific">Candidatus Vallotiella hemipterorum</name>
    <dbReference type="NCBI Taxonomy" id="1177213"/>
    <lineage>
        <taxon>Bacteria</taxon>
        <taxon>Pseudomonadati</taxon>
        <taxon>Pseudomonadota</taxon>
        <taxon>Betaproteobacteria</taxon>
        <taxon>Burkholderiales</taxon>
        <taxon>Burkholderiaceae</taxon>
        <taxon>Candidatus Vallotiella</taxon>
    </lineage>
</organism>
<dbReference type="KEGG" id="vtr:MYVALT_G_01060"/>
<sequence length="126" mass="13340">MFSFIKRFKNGAILNQQQDVPISNYALIPQTPSTLEPLSSFIKLANPIILLESEILSESAALQTLAATSRIVAAISLLVRSVVEGAMGCTSLSAAKHLVSAPFSAVSIRPSFSSASQGVYVKTDTV</sequence>
<dbReference type="Proteomes" id="UP000693996">
    <property type="component" value="Chromosome"/>
</dbReference>
<accession>A0A916NEC1</accession>
<dbReference type="RefSeq" id="WP_216796386.1">
    <property type="nucleotide sequence ID" value="NZ_OU343031.1"/>
</dbReference>
<keyword evidence="2" id="KW-1185">Reference proteome</keyword>
<name>A0A916NEC1_9BURK</name>